<evidence type="ECO:0000313" key="2">
    <source>
        <dbReference type="Proteomes" id="UP001597052"/>
    </source>
</evidence>
<comment type="caution">
    <text evidence="1">The sequence shown here is derived from an EMBL/GenBank/DDBJ whole genome shotgun (WGS) entry which is preliminary data.</text>
</comment>
<name>A0ABD6DDZ3_9EURY</name>
<dbReference type="AlphaFoldDB" id="A0ABD6DDZ3"/>
<protein>
    <submittedName>
        <fullName evidence="1">Uncharacterized protein</fullName>
    </submittedName>
</protein>
<gene>
    <name evidence="1" type="ORF">ACFSBW_17235</name>
</gene>
<evidence type="ECO:0000313" key="1">
    <source>
        <dbReference type="EMBL" id="MFD1643617.1"/>
    </source>
</evidence>
<reference evidence="1 2" key="1">
    <citation type="journal article" date="2019" name="Int. J. Syst. Evol. Microbiol.">
        <title>The Global Catalogue of Microorganisms (GCM) 10K type strain sequencing project: providing services to taxonomists for standard genome sequencing and annotation.</title>
        <authorList>
            <consortium name="The Broad Institute Genomics Platform"/>
            <consortium name="The Broad Institute Genome Sequencing Center for Infectious Disease"/>
            <person name="Wu L."/>
            <person name="Ma J."/>
        </authorList>
    </citation>
    <scope>NUCLEOTIDE SEQUENCE [LARGE SCALE GENOMIC DNA]</scope>
    <source>
        <strain evidence="1 2">CGMCC 1.10593</strain>
    </source>
</reference>
<dbReference type="Proteomes" id="UP001597052">
    <property type="component" value="Unassembled WGS sequence"/>
</dbReference>
<proteinExistence type="predicted"/>
<keyword evidence="2" id="KW-1185">Reference proteome</keyword>
<organism evidence="1 2">
    <name type="scientific">Halohasta litorea</name>
    <dbReference type="NCBI Taxonomy" id="869891"/>
    <lineage>
        <taxon>Archaea</taxon>
        <taxon>Methanobacteriati</taxon>
        <taxon>Methanobacteriota</taxon>
        <taxon>Stenosarchaea group</taxon>
        <taxon>Halobacteria</taxon>
        <taxon>Halobacteriales</taxon>
        <taxon>Haloferacaceae</taxon>
        <taxon>Halohasta</taxon>
    </lineage>
</organism>
<sequence length="158" mass="17750">MVDSLPESLDDVHAIAESSIDVTGASVHVVPDDFDCRAVRKGRAQEWARRTLDCHKEFVLYLDEDSIVESFKGLPDADIVQLREKPRRTGSNLSFLADIDRMGGQLEQRAFARLSIPLFAWGGGIAVRSEIEDATTWDRKSLWSRIPRSFGQRSKSTT</sequence>
<dbReference type="EMBL" id="JBHUDM010000006">
    <property type="protein sequence ID" value="MFD1643617.1"/>
    <property type="molecule type" value="Genomic_DNA"/>
</dbReference>
<accession>A0ABD6DDZ3</accession>
<dbReference type="RefSeq" id="WP_256397601.1">
    <property type="nucleotide sequence ID" value="NZ_JANHDJ010000008.1"/>
</dbReference>